<reference evidence="11 12" key="1">
    <citation type="submission" date="2015-09" db="EMBL/GenBank/DDBJ databases">
        <authorList>
            <consortium name="Pathogen Informatics"/>
        </authorList>
    </citation>
    <scope>NUCLEOTIDE SEQUENCE [LARGE SCALE GENOMIC DNA]</scope>
    <source>
        <strain evidence="11 12">2789STDY5608828</strain>
    </source>
</reference>
<keyword evidence="4" id="KW-0444">Lipid biosynthesis</keyword>
<accession>A0A173YY51</accession>
<evidence type="ECO:0000256" key="1">
    <source>
        <dbReference type="ARBA" id="ARBA00002056"/>
    </source>
</evidence>
<dbReference type="AlphaFoldDB" id="A0A173YY51"/>
<dbReference type="OrthoDB" id="9801642at2"/>
<dbReference type="EMBL" id="CYYU01000005">
    <property type="protein sequence ID" value="CUN67895.1"/>
    <property type="molecule type" value="Genomic_DNA"/>
</dbReference>
<sequence>MKIMMSAGEVSGDLHGERLARAVLEQAPDTELIGFGGARMERAGVKLFRNFADYNVMGVWEVIKNLRRILRLLDDLTAYMEEERPDLLVLIDYPDFNWRLAKRAKKLSIPVFSYIPPSAWAWRKGRAKKCAALADTFVAIFPHELPVYEAAGANISFLGNPLVDTVKAEIPEAEARAFFGIAPGDHAVLLMPGSRRQEITMLLPAMLEAAELLIKKRPGTKFFLPVAAASYEPLIEQLVAEHDVSVRLTHENRYALMGLADVAAAASGTVVMEAALMGLPCVSLYRLAPLNYMIGRALVHVEHFTLPNILLGETIQPELLQDEVEPHRIARELSRLYRGESAREKTCAKLIEACKRLGPPGAAGRVAAKILEAAHDKRHSGE</sequence>
<dbReference type="NCBIfam" id="TIGR00215">
    <property type="entry name" value="lpxB"/>
    <property type="match status" value="1"/>
</dbReference>
<dbReference type="GO" id="GO:0016020">
    <property type="term" value="C:membrane"/>
    <property type="evidence" value="ECO:0007669"/>
    <property type="project" value="GOC"/>
</dbReference>
<dbReference type="eggNOG" id="COG0763">
    <property type="taxonomic scope" value="Bacteria"/>
</dbReference>
<dbReference type="PANTHER" id="PTHR30372">
    <property type="entry name" value="LIPID-A-DISACCHARIDE SYNTHASE"/>
    <property type="match status" value="1"/>
</dbReference>
<dbReference type="SUPFAM" id="SSF53756">
    <property type="entry name" value="UDP-Glycosyltransferase/glycogen phosphorylase"/>
    <property type="match status" value="1"/>
</dbReference>
<gene>
    <name evidence="11" type="primary">lpxB</name>
    <name evidence="11" type="ORF">ERS852385_01078</name>
</gene>
<organism evidence="11 12">
    <name type="scientific">Mitsuokella jalaludinii</name>
    <dbReference type="NCBI Taxonomy" id="187979"/>
    <lineage>
        <taxon>Bacteria</taxon>
        <taxon>Bacillati</taxon>
        <taxon>Bacillota</taxon>
        <taxon>Negativicutes</taxon>
        <taxon>Selenomonadales</taxon>
        <taxon>Selenomonadaceae</taxon>
        <taxon>Mitsuokella</taxon>
    </lineage>
</organism>
<dbReference type="Proteomes" id="UP000095546">
    <property type="component" value="Unassembled WGS sequence"/>
</dbReference>
<name>A0A173YY51_9FIRM</name>
<dbReference type="InterPro" id="IPR003835">
    <property type="entry name" value="Glyco_trans_19"/>
</dbReference>
<dbReference type="STRING" id="187979.ERS852385_01078"/>
<evidence type="ECO:0000256" key="6">
    <source>
        <dbReference type="ARBA" id="ARBA00022676"/>
    </source>
</evidence>
<dbReference type="GO" id="GO:0005543">
    <property type="term" value="F:phospholipid binding"/>
    <property type="evidence" value="ECO:0007669"/>
    <property type="project" value="TreeGrafter"/>
</dbReference>
<evidence type="ECO:0000256" key="9">
    <source>
        <dbReference type="ARBA" id="ARBA00048975"/>
    </source>
</evidence>
<evidence type="ECO:0000256" key="3">
    <source>
        <dbReference type="ARBA" id="ARBA00020902"/>
    </source>
</evidence>
<dbReference type="GO" id="GO:0009245">
    <property type="term" value="P:lipid A biosynthetic process"/>
    <property type="evidence" value="ECO:0007669"/>
    <property type="project" value="UniProtKB-UniRule"/>
</dbReference>
<keyword evidence="5" id="KW-0441">Lipid A biosynthesis</keyword>
<evidence type="ECO:0000256" key="7">
    <source>
        <dbReference type="ARBA" id="ARBA00022679"/>
    </source>
</evidence>
<keyword evidence="7 11" id="KW-0808">Transferase</keyword>
<keyword evidence="12" id="KW-1185">Reference proteome</keyword>
<evidence type="ECO:0000256" key="5">
    <source>
        <dbReference type="ARBA" id="ARBA00022556"/>
    </source>
</evidence>
<dbReference type="Pfam" id="PF02684">
    <property type="entry name" value="LpxB"/>
    <property type="match status" value="1"/>
</dbReference>
<evidence type="ECO:0000256" key="10">
    <source>
        <dbReference type="NCBIfam" id="TIGR00215"/>
    </source>
</evidence>
<comment type="function">
    <text evidence="1">Condensation of UDP-2,3-diacylglucosamine and 2,3-diacylglucosamine-1-phosphate to form lipid A disaccharide, a precursor of lipid A, a phosphorylated glycolipid that anchors the lipopolysaccharide to the outer membrane of the cell.</text>
</comment>
<dbReference type="Gene3D" id="3.40.50.2000">
    <property type="entry name" value="Glycogen Phosphorylase B"/>
    <property type="match status" value="2"/>
</dbReference>
<comment type="catalytic activity">
    <reaction evidence="9">
        <text>a lipid X + a UDP-2-N,3-O-bis[(3R)-3-hydroxyacyl]-alpha-D-glucosamine = a lipid A disaccharide + UDP + H(+)</text>
        <dbReference type="Rhea" id="RHEA:67828"/>
        <dbReference type="ChEBI" id="CHEBI:15378"/>
        <dbReference type="ChEBI" id="CHEBI:58223"/>
        <dbReference type="ChEBI" id="CHEBI:137748"/>
        <dbReference type="ChEBI" id="CHEBI:176338"/>
        <dbReference type="ChEBI" id="CHEBI:176343"/>
        <dbReference type="EC" id="2.4.1.182"/>
    </reaction>
</comment>
<keyword evidence="8" id="KW-0443">Lipid metabolism</keyword>
<evidence type="ECO:0000313" key="12">
    <source>
        <dbReference type="Proteomes" id="UP000095546"/>
    </source>
</evidence>
<evidence type="ECO:0000313" key="11">
    <source>
        <dbReference type="EMBL" id="CUN67895.1"/>
    </source>
</evidence>
<proteinExistence type="predicted"/>
<dbReference type="GO" id="GO:0008915">
    <property type="term" value="F:lipid-A-disaccharide synthase activity"/>
    <property type="evidence" value="ECO:0007669"/>
    <property type="project" value="UniProtKB-UniRule"/>
</dbReference>
<dbReference type="PANTHER" id="PTHR30372:SF4">
    <property type="entry name" value="LIPID-A-DISACCHARIDE SYNTHASE, MITOCHONDRIAL-RELATED"/>
    <property type="match status" value="1"/>
</dbReference>
<protein>
    <recommendedName>
        <fullName evidence="3 10">Lipid-A-disaccharide synthase</fullName>
        <ecNumber evidence="2 10">2.4.1.182</ecNumber>
    </recommendedName>
</protein>
<evidence type="ECO:0000256" key="8">
    <source>
        <dbReference type="ARBA" id="ARBA00023098"/>
    </source>
</evidence>
<keyword evidence="6 11" id="KW-0328">Glycosyltransferase</keyword>
<evidence type="ECO:0000256" key="4">
    <source>
        <dbReference type="ARBA" id="ARBA00022516"/>
    </source>
</evidence>
<dbReference type="EC" id="2.4.1.182" evidence="2 10"/>
<evidence type="ECO:0000256" key="2">
    <source>
        <dbReference type="ARBA" id="ARBA00012687"/>
    </source>
</evidence>
<dbReference type="RefSeq" id="WP_055161228.1">
    <property type="nucleotide sequence ID" value="NZ_CABIWZ010000005.1"/>
</dbReference>